<dbReference type="AlphaFoldDB" id="A0A0E9WDE9"/>
<name>A0A0E9WDE9_ANGAN</name>
<accession>A0A0E9WDE9</accession>
<organism evidence="1">
    <name type="scientific">Anguilla anguilla</name>
    <name type="common">European freshwater eel</name>
    <name type="synonym">Muraena anguilla</name>
    <dbReference type="NCBI Taxonomy" id="7936"/>
    <lineage>
        <taxon>Eukaryota</taxon>
        <taxon>Metazoa</taxon>
        <taxon>Chordata</taxon>
        <taxon>Craniata</taxon>
        <taxon>Vertebrata</taxon>
        <taxon>Euteleostomi</taxon>
        <taxon>Actinopterygii</taxon>
        <taxon>Neopterygii</taxon>
        <taxon>Teleostei</taxon>
        <taxon>Anguilliformes</taxon>
        <taxon>Anguillidae</taxon>
        <taxon>Anguilla</taxon>
    </lineage>
</organism>
<protein>
    <submittedName>
        <fullName evidence="1">Uncharacterized protein</fullName>
    </submittedName>
</protein>
<reference evidence="1" key="2">
    <citation type="journal article" date="2015" name="Fish Shellfish Immunol.">
        <title>Early steps in the European eel (Anguilla anguilla)-Vibrio vulnificus interaction in the gills: Role of the RtxA13 toxin.</title>
        <authorList>
            <person name="Callol A."/>
            <person name="Pajuelo D."/>
            <person name="Ebbesson L."/>
            <person name="Teles M."/>
            <person name="MacKenzie S."/>
            <person name="Amaro C."/>
        </authorList>
    </citation>
    <scope>NUCLEOTIDE SEQUENCE</scope>
</reference>
<dbReference type="EMBL" id="GBXM01021059">
    <property type="protein sequence ID" value="JAH87518.1"/>
    <property type="molecule type" value="Transcribed_RNA"/>
</dbReference>
<reference evidence="1" key="1">
    <citation type="submission" date="2014-11" db="EMBL/GenBank/DDBJ databases">
        <authorList>
            <person name="Amaro Gonzalez C."/>
        </authorList>
    </citation>
    <scope>NUCLEOTIDE SEQUENCE</scope>
</reference>
<evidence type="ECO:0000313" key="1">
    <source>
        <dbReference type="EMBL" id="JAH87518.1"/>
    </source>
</evidence>
<sequence>MDSIIYKNGLKMMKITWVAWPTSWKSTTPNSLRKRELEMPCT</sequence>
<proteinExistence type="predicted"/>